<gene>
    <name evidence="1" type="ORF">SDC9_128614</name>
</gene>
<organism evidence="1">
    <name type="scientific">bioreactor metagenome</name>
    <dbReference type="NCBI Taxonomy" id="1076179"/>
    <lineage>
        <taxon>unclassified sequences</taxon>
        <taxon>metagenomes</taxon>
        <taxon>ecological metagenomes</taxon>
    </lineage>
</organism>
<proteinExistence type="predicted"/>
<dbReference type="AlphaFoldDB" id="A0A645CWM1"/>
<reference evidence="1" key="1">
    <citation type="submission" date="2019-08" db="EMBL/GenBank/DDBJ databases">
        <authorList>
            <person name="Kucharzyk K."/>
            <person name="Murdoch R.W."/>
            <person name="Higgins S."/>
            <person name="Loffler F."/>
        </authorList>
    </citation>
    <scope>NUCLEOTIDE SEQUENCE</scope>
</reference>
<dbReference type="EMBL" id="VSSQ01030876">
    <property type="protein sequence ID" value="MPM81560.1"/>
    <property type="molecule type" value="Genomic_DNA"/>
</dbReference>
<comment type="caution">
    <text evidence="1">The sequence shown here is derived from an EMBL/GenBank/DDBJ whole genome shotgun (WGS) entry which is preliminary data.</text>
</comment>
<sequence>MAQTLAITLLEAVRNYLDITWEDCAGDEKLLGIISRGMKYLDGVAGVTLDYESEDKPRELLLEYCRYVRAGAFAEFQNAYLSELITLQQNEEVKAYAAAQEEDPEL</sequence>
<protein>
    <submittedName>
        <fullName evidence="1">Uncharacterized protein</fullName>
    </submittedName>
</protein>
<evidence type="ECO:0000313" key="1">
    <source>
        <dbReference type="EMBL" id="MPM81560.1"/>
    </source>
</evidence>
<name>A0A645CWM1_9ZZZZ</name>
<accession>A0A645CWM1</accession>